<organism evidence="1 2">
    <name type="scientific">Alteromonas gracilis</name>
    <dbReference type="NCBI Taxonomy" id="1479524"/>
    <lineage>
        <taxon>Bacteria</taxon>
        <taxon>Pseudomonadati</taxon>
        <taxon>Pseudomonadota</taxon>
        <taxon>Gammaproteobacteria</taxon>
        <taxon>Alteromonadales</taxon>
        <taxon>Alteromonadaceae</taxon>
        <taxon>Alteromonas/Salinimonas group</taxon>
        <taxon>Alteromonas</taxon>
    </lineage>
</organism>
<sequence>MRVSYVLLAVILPALFSSLVTVSALGESRGVQNSANELSKTTALATLAEEWERSVHDVDDDLDDGLASLHVNASVEKYVFCTGNIAEAKSYAKLRANIIRGPPSYT</sequence>
<protein>
    <submittedName>
        <fullName evidence="1">Uncharacterized protein</fullName>
    </submittedName>
</protein>
<keyword evidence="2" id="KW-1185">Reference proteome</keyword>
<comment type="caution">
    <text evidence="1">The sequence shown here is derived from an EMBL/GenBank/DDBJ whole genome shotgun (WGS) entry which is preliminary data.</text>
</comment>
<proteinExistence type="predicted"/>
<dbReference type="Proteomes" id="UP000239539">
    <property type="component" value="Unassembled WGS sequence"/>
</dbReference>
<name>A0ABX5CMZ6_9ALTE</name>
<reference evidence="2" key="1">
    <citation type="journal article" date="2020" name="Int. J. Syst. Evol. Microbiol.">
        <title>Alteromonas alba sp. nov., a marine bacterium isolated from the seawater of the West Pacific Ocean.</title>
        <authorList>
            <person name="Sun C."/>
            <person name="Wu Y.-H."/>
            <person name="Xamxidin M."/>
            <person name="Cheng H."/>
            <person name="Xu X.-W."/>
        </authorList>
    </citation>
    <scope>NUCLEOTIDE SEQUENCE [LARGE SCALE GENOMIC DNA]</scope>
    <source>
        <strain evidence="2">9a2</strain>
    </source>
</reference>
<accession>A0ABX5CMZ6</accession>
<dbReference type="RefSeq" id="WP_105932577.1">
    <property type="nucleotide sequence ID" value="NZ_PVNO01000031.1"/>
</dbReference>
<dbReference type="EMBL" id="PVNO01000031">
    <property type="protein sequence ID" value="PRO67711.1"/>
    <property type="molecule type" value="Genomic_DNA"/>
</dbReference>
<gene>
    <name evidence="1" type="ORF">C6Y39_17905</name>
</gene>
<evidence type="ECO:0000313" key="2">
    <source>
        <dbReference type="Proteomes" id="UP000239539"/>
    </source>
</evidence>
<evidence type="ECO:0000313" key="1">
    <source>
        <dbReference type="EMBL" id="PRO67711.1"/>
    </source>
</evidence>